<evidence type="ECO:0000313" key="2">
    <source>
        <dbReference type="Proteomes" id="UP001595526"/>
    </source>
</evidence>
<evidence type="ECO:0000313" key="1">
    <source>
        <dbReference type="EMBL" id="MFC3200097.1"/>
    </source>
</evidence>
<keyword evidence="2" id="KW-1185">Reference proteome</keyword>
<proteinExistence type="predicted"/>
<dbReference type="Proteomes" id="UP001595526">
    <property type="component" value="Unassembled WGS sequence"/>
</dbReference>
<gene>
    <name evidence="1" type="ORF">ACFOET_20925</name>
</gene>
<reference evidence="2" key="1">
    <citation type="journal article" date="2019" name="Int. J. Syst. Evol. Microbiol.">
        <title>The Global Catalogue of Microorganisms (GCM) 10K type strain sequencing project: providing services to taxonomists for standard genome sequencing and annotation.</title>
        <authorList>
            <consortium name="The Broad Institute Genomics Platform"/>
            <consortium name="The Broad Institute Genome Sequencing Center for Infectious Disease"/>
            <person name="Wu L."/>
            <person name="Ma J."/>
        </authorList>
    </citation>
    <scope>NUCLEOTIDE SEQUENCE [LARGE SCALE GENOMIC DNA]</scope>
    <source>
        <strain evidence="2">KCTC 52416</strain>
    </source>
</reference>
<organism evidence="1 2">
    <name type="scientific">Parapedobacter deserti</name>
    <dbReference type="NCBI Taxonomy" id="1912957"/>
    <lineage>
        <taxon>Bacteria</taxon>
        <taxon>Pseudomonadati</taxon>
        <taxon>Bacteroidota</taxon>
        <taxon>Sphingobacteriia</taxon>
        <taxon>Sphingobacteriales</taxon>
        <taxon>Sphingobacteriaceae</taxon>
        <taxon>Parapedobacter</taxon>
    </lineage>
</organism>
<name>A0ABV7JXW6_9SPHI</name>
<dbReference type="RefSeq" id="WP_379026349.1">
    <property type="nucleotide sequence ID" value="NZ_JBHRTA010000062.1"/>
</dbReference>
<sequence length="72" mass="8214">METLKFETALGAPSQFEQLSDHLNEVPNIVDWCVDYFSSHFLLSIKGINIKAWDIIRTLENLGIAATQVYEE</sequence>
<dbReference type="EMBL" id="JBHRTA010000062">
    <property type="protein sequence ID" value="MFC3200097.1"/>
    <property type="molecule type" value="Genomic_DNA"/>
</dbReference>
<comment type="caution">
    <text evidence="1">The sequence shown here is derived from an EMBL/GenBank/DDBJ whole genome shotgun (WGS) entry which is preliminary data.</text>
</comment>
<protein>
    <submittedName>
        <fullName evidence="1">Uncharacterized protein</fullName>
    </submittedName>
</protein>
<accession>A0ABV7JXW6</accession>